<gene>
    <name evidence="8" type="ORF">B0T24DRAFT_75464</name>
</gene>
<dbReference type="PANTHER" id="PTHR43272:SF83">
    <property type="entry name" value="ACYL-COA SYNTHETASE LONG-CHAIN, ISOFORM J"/>
    <property type="match status" value="1"/>
</dbReference>
<organism evidence="8 9">
    <name type="scientific">Lasiosphaeria ovina</name>
    <dbReference type="NCBI Taxonomy" id="92902"/>
    <lineage>
        <taxon>Eukaryota</taxon>
        <taxon>Fungi</taxon>
        <taxon>Dikarya</taxon>
        <taxon>Ascomycota</taxon>
        <taxon>Pezizomycotina</taxon>
        <taxon>Sordariomycetes</taxon>
        <taxon>Sordariomycetidae</taxon>
        <taxon>Sordariales</taxon>
        <taxon>Lasiosphaeriaceae</taxon>
        <taxon>Lasiosphaeria</taxon>
    </lineage>
</organism>
<protein>
    <recommendedName>
        <fullName evidence="7">AMP-dependent synthetase/ligase domain-containing protein</fullName>
    </recommendedName>
</protein>
<dbReference type="GO" id="GO:0005811">
    <property type="term" value="C:lipid droplet"/>
    <property type="evidence" value="ECO:0007669"/>
    <property type="project" value="TreeGrafter"/>
</dbReference>
<evidence type="ECO:0000313" key="9">
    <source>
        <dbReference type="Proteomes" id="UP001287356"/>
    </source>
</evidence>
<dbReference type="EMBL" id="JAULSN010000001">
    <property type="protein sequence ID" value="KAK3384213.1"/>
    <property type="molecule type" value="Genomic_DNA"/>
</dbReference>
<dbReference type="GO" id="GO:0004467">
    <property type="term" value="F:long-chain fatty acid-CoA ligase activity"/>
    <property type="evidence" value="ECO:0007669"/>
    <property type="project" value="UniProtKB-EC"/>
</dbReference>
<comment type="caution">
    <text evidence="8">The sequence shown here is derived from an EMBL/GenBank/DDBJ whole genome shotgun (WGS) entry which is preliminary data.</text>
</comment>
<reference evidence="8" key="2">
    <citation type="submission" date="2023-06" db="EMBL/GenBank/DDBJ databases">
        <authorList>
            <consortium name="Lawrence Berkeley National Laboratory"/>
            <person name="Haridas S."/>
            <person name="Hensen N."/>
            <person name="Bonometti L."/>
            <person name="Westerberg I."/>
            <person name="Brannstrom I.O."/>
            <person name="Guillou S."/>
            <person name="Cros-Aarteil S."/>
            <person name="Calhoun S."/>
            <person name="Kuo A."/>
            <person name="Mondo S."/>
            <person name="Pangilinan J."/>
            <person name="Riley R."/>
            <person name="Labutti K."/>
            <person name="Andreopoulos B."/>
            <person name="Lipzen A."/>
            <person name="Chen C."/>
            <person name="Yanf M."/>
            <person name="Daum C."/>
            <person name="Ng V."/>
            <person name="Clum A."/>
            <person name="Steindorff A."/>
            <person name="Ohm R."/>
            <person name="Martin F."/>
            <person name="Silar P."/>
            <person name="Natvig D."/>
            <person name="Lalanne C."/>
            <person name="Gautier V."/>
            <person name="Ament-Velasquez S.L."/>
            <person name="Kruys A."/>
            <person name="Hutchinson M.I."/>
            <person name="Powell A.J."/>
            <person name="Barry K."/>
            <person name="Miller A.N."/>
            <person name="Grigoriev I.V."/>
            <person name="Debuchy R."/>
            <person name="Gladieux P."/>
            <person name="Thoren M.H."/>
            <person name="Johannesson H."/>
        </authorList>
    </citation>
    <scope>NUCLEOTIDE SEQUENCE</scope>
    <source>
        <strain evidence="8">CBS 958.72</strain>
    </source>
</reference>
<evidence type="ECO:0000313" key="8">
    <source>
        <dbReference type="EMBL" id="KAK3384213.1"/>
    </source>
</evidence>
<dbReference type="GO" id="GO:0005783">
    <property type="term" value="C:endoplasmic reticulum"/>
    <property type="evidence" value="ECO:0007669"/>
    <property type="project" value="TreeGrafter"/>
</dbReference>
<dbReference type="GO" id="GO:0005524">
    <property type="term" value="F:ATP binding"/>
    <property type="evidence" value="ECO:0007669"/>
    <property type="project" value="UniProtKB-KW"/>
</dbReference>
<dbReference type="PROSITE" id="PS00455">
    <property type="entry name" value="AMP_BINDING"/>
    <property type="match status" value="1"/>
</dbReference>
<keyword evidence="4" id="KW-0067">ATP-binding</keyword>
<evidence type="ECO:0000256" key="2">
    <source>
        <dbReference type="ARBA" id="ARBA00022598"/>
    </source>
</evidence>
<comment type="similarity">
    <text evidence="1">Belongs to the ATP-dependent AMP-binding enzyme family.</text>
</comment>
<proteinExistence type="inferred from homology"/>
<dbReference type="SUPFAM" id="SSF56801">
    <property type="entry name" value="Acetyl-CoA synthetase-like"/>
    <property type="match status" value="1"/>
</dbReference>
<evidence type="ECO:0000259" key="7">
    <source>
        <dbReference type="Pfam" id="PF00501"/>
    </source>
</evidence>
<evidence type="ECO:0000256" key="3">
    <source>
        <dbReference type="ARBA" id="ARBA00022741"/>
    </source>
</evidence>
<evidence type="ECO:0000256" key="1">
    <source>
        <dbReference type="ARBA" id="ARBA00006432"/>
    </source>
</evidence>
<reference evidence="8" key="1">
    <citation type="journal article" date="2023" name="Mol. Phylogenet. Evol.">
        <title>Genome-scale phylogeny and comparative genomics of the fungal order Sordariales.</title>
        <authorList>
            <person name="Hensen N."/>
            <person name="Bonometti L."/>
            <person name="Westerberg I."/>
            <person name="Brannstrom I.O."/>
            <person name="Guillou S."/>
            <person name="Cros-Aarteil S."/>
            <person name="Calhoun S."/>
            <person name="Haridas S."/>
            <person name="Kuo A."/>
            <person name="Mondo S."/>
            <person name="Pangilinan J."/>
            <person name="Riley R."/>
            <person name="LaButti K."/>
            <person name="Andreopoulos B."/>
            <person name="Lipzen A."/>
            <person name="Chen C."/>
            <person name="Yan M."/>
            <person name="Daum C."/>
            <person name="Ng V."/>
            <person name="Clum A."/>
            <person name="Steindorff A."/>
            <person name="Ohm R.A."/>
            <person name="Martin F."/>
            <person name="Silar P."/>
            <person name="Natvig D.O."/>
            <person name="Lalanne C."/>
            <person name="Gautier V."/>
            <person name="Ament-Velasquez S.L."/>
            <person name="Kruys A."/>
            <person name="Hutchinson M.I."/>
            <person name="Powell A.J."/>
            <person name="Barry K."/>
            <person name="Miller A.N."/>
            <person name="Grigoriev I.V."/>
            <person name="Debuchy R."/>
            <person name="Gladieux P."/>
            <person name="Hiltunen Thoren M."/>
            <person name="Johannesson H."/>
        </authorList>
    </citation>
    <scope>NUCLEOTIDE SEQUENCE</scope>
    <source>
        <strain evidence="8">CBS 958.72</strain>
    </source>
</reference>
<dbReference type="Gene3D" id="3.40.50.12780">
    <property type="entry name" value="N-terminal domain of ligase-like"/>
    <property type="match status" value="1"/>
</dbReference>
<accession>A0AAE0NMI1</accession>
<dbReference type="GO" id="GO:0035336">
    <property type="term" value="P:long-chain fatty-acyl-CoA metabolic process"/>
    <property type="evidence" value="ECO:0007669"/>
    <property type="project" value="TreeGrafter"/>
</dbReference>
<evidence type="ECO:0000256" key="6">
    <source>
        <dbReference type="SAM" id="MobiDB-lite"/>
    </source>
</evidence>
<dbReference type="InterPro" id="IPR042099">
    <property type="entry name" value="ANL_N_sf"/>
</dbReference>
<keyword evidence="3" id="KW-0547">Nucleotide-binding</keyword>
<dbReference type="InterPro" id="IPR000873">
    <property type="entry name" value="AMP-dep_synth/lig_dom"/>
</dbReference>
<feature type="region of interest" description="Disordered" evidence="6">
    <location>
        <begin position="25"/>
        <end position="44"/>
    </location>
</feature>
<dbReference type="Proteomes" id="UP001287356">
    <property type="component" value="Unassembled WGS sequence"/>
</dbReference>
<feature type="domain" description="AMP-dependent synthetase/ligase" evidence="7">
    <location>
        <begin position="104"/>
        <end position="521"/>
    </location>
</feature>
<dbReference type="InterPro" id="IPR020845">
    <property type="entry name" value="AMP-binding_CS"/>
</dbReference>
<name>A0AAE0NMI1_9PEZI</name>
<keyword evidence="2" id="KW-0436">Ligase</keyword>
<dbReference type="GO" id="GO:0005886">
    <property type="term" value="C:plasma membrane"/>
    <property type="evidence" value="ECO:0007669"/>
    <property type="project" value="TreeGrafter"/>
</dbReference>
<dbReference type="PANTHER" id="PTHR43272">
    <property type="entry name" value="LONG-CHAIN-FATTY-ACID--COA LIGASE"/>
    <property type="match status" value="1"/>
</dbReference>
<evidence type="ECO:0000256" key="5">
    <source>
        <dbReference type="ARBA" id="ARBA00036813"/>
    </source>
</evidence>
<comment type="catalytic activity">
    <reaction evidence="5">
        <text>a long-chain fatty acid + ATP + CoA = a long-chain fatty acyl-CoA + AMP + diphosphate</text>
        <dbReference type="Rhea" id="RHEA:15421"/>
        <dbReference type="ChEBI" id="CHEBI:30616"/>
        <dbReference type="ChEBI" id="CHEBI:33019"/>
        <dbReference type="ChEBI" id="CHEBI:57287"/>
        <dbReference type="ChEBI" id="CHEBI:57560"/>
        <dbReference type="ChEBI" id="CHEBI:83139"/>
        <dbReference type="ChEBI" id="CHEBI:456215"/>
        <dbReference type="EC" id="6.2.1.3"/>
    </reaction>
</comment>
<keyword evidence="9" id="KW-1185">Reference proteome</keyword>
<sequence length="695" mass="75431">MPSFVDGPLPLRMVQKPPFTVEASGYDPVPGETIPRRHPSAKDALWTRPTPDINTTFDLLKKSASTYGNEPAVGTRRLLRTHREAKKVISKGRNGETIETDKEWTFFELSDYEYMTYTDYYTMALQVGAGLRKLGLSPKDKVHIFAATTAQWLNMSHACSSQSITIVTAYDTLGESGVEHSLVQSKADAIFVDPHLLKTIAGPLKRAPSVKVLIYNHATHNPVPDVEIKAFKASHPDLTVLSFEEVRALGEENPTAPVEPQADETYCIMYTSGSTGLPKGVPVTHASFVSAVAGIYSVMKGIVSNRENVLAYLPLAHIFELVVENCVIFIGGTLGYGHPRTLVDSSMRNCAGDMRAFRPTVMIGVPQVWETVRKGVESRVNSSGIVTRSLFWGALKLKSFLVAKGLPGHTLFDRIVFGKVRIMTGDRLRFIVNGASGISAGTLHFLSMVVAPMISGYGLTESCGNGGLGSPLQWSPDTSGTVPGAIEVKLVSIPELNYSTDSTLPQGEILMRGGPVLTTYFENPEETAKAVTSDGWFRTGDIGEFGANGHLRVIDRVKNLVKLQGGEYIAFEKLEAVYRGAPCVQNVMVYGGSEAPRPIAVVFANEKALSELAAELGVDEHSMRTHPKVRTAVLKELKTAAKKAGLSANETVTGVLIVDEEWTPVNGYVTATQKVNRRAIQGKHEKEIANCIAGN</sequence>
<dbReference type="AlphaFoldDB" id="A0AAE0NMI1"/>
<dbReference type="Pfam" id="PF00501">
    <property type="entry name" value="AMP-binding"/>
    <property type="match status" value="1"/>
</dbReference>
<evidence type="ECO:0000256" key="4">
    <source>
        <dbReference type="ARBA" id="ARBA00022840"/>
    </source>
</evidence>